<feature type="domain" description="CCHC-type" evidence="3">
    <location>
        <begin position="19"/>
        <end position="33"/>
    </location>
</feature>
<feature type="region of interest" description="Disordered" evidence="2">
    <location>
        <begin position="81"/>
        <end position="104"/>
    </location>
</feature>
<evidence type="ECO:0000256" key="1">
    <source>
        <dbReference type="PROSITE-ProRule" id="PRU00047"/>
    </source>
</evidence>
<protein>
    <recommendedName>
        <fullName evidence="3">CCHC-type domain-containing protein</fullName>
    </recommendedName>
</protein>
<evidence type="ECO:0000313" key="4">
    <source>
        <dbReference type="EMBL" id="GBG77278.1"/>
    </source>
</evidence>
<dbReference type="Proteomes" id="UP000265515">
    <property type="component" value="Unassembled WGS sequence"/>
</dbReference>
<dbReference type="Gramene" id="GBG77278">
    <property type="protein sequence ID" value="GBG77278"/>
    <property type="gene ID" value="CBR_g23607"/>
</dbReference>
<dbReference type="EMBL" id="BFEA01000264">
    <property type="protein sequence ID" value="GBG77278.1"/>
    <property type="molecule type" value="Genomic_DNA"/>
</dbReference>
<keyword evidence="5" id="KW-1185">Reference proteome</keyword>
<dbReference type="OrthoDB" id="422005at2759"/>
<keyword evidence="1" id="KW-0863">Zinc-finger</keyword>
<evidence type="ECO:0000256" key="2">
    <source>
        <dbReference type="SAM" id="MobiDB-lite"/>
    </source>
</evidence>
<dbReference type="SUPFAM" id="SSF57756">
    <property type="entry name" value="Retrovirus zinc finger-like domains"/>
    <property type="match status" value="1"/>
</dbReference>
<evidence type="ECO:0000313" key="5">
    <source>
        <dbReference type="Proteomes" id="UP000265515"/>
    </source>
</evidence>
<proteinExistence type="predicted"/>
<dbReference type="Gene3D" id="4.10.60.10">
    <property type="entry name" value="Zinc finger, CCHC-type"/>
    <property type="match status" value="1"/>
</dbReference>
<dbReference type="Pfam" id="PF00098">
    <property type="entry name" value="zf-CCHC"/>
    <property type="match status" value="1"/>
</dbReference>
<dbReference type="GO" id="GO:0003676">
    <property type="term" value="F:nucleic acid binding"/>
    <property type="evidence" value="ECO:0007669"/>
    <property type="project" value="InterPro"/>
</dbReference>
<dbReference type="InterPro" id="IPR036875">
    <property type="entry name" value="Znf_CCHC_sf"/>
</dbReference>
<feature type="region of interest" description="Disordered" evidence="2">
    <location>
        <begin position="150"/>
        <end position="169"/>
    </location>
</feature>
<dbReference type="SMART" id="SM00343">
    <property type="entry name" value="ZnF_C2HC"/>
    <property type="match status" value="1"/>
</dbReference>
<reference evidence="4 5" key="1">
    <citation type="journal article" date="2018" name="Cell">
        <title>The Chara Genome: Secondary Complexity and Implications for Plant Terrestrialization.</title>
        <authorList>
            <person name="Nishiyama T."/>
            <person name="Sakayama H."/>
            <person name="Vries J.D."/>
            <person name="Buschmann H."/>
            <person name="Saint-Marcoux D."/>
            <person name="Ullrich K.K."/>
            <person name="Haas F.B."/>
            <person name="Vanderstraeten L."/>
            <person name="Becker D."/>
            <person name="Lang D."/>
            <person name="Vosolsobe S."/>
            <person name="Rombauts S."/>
            <person name="Wilhelmsson P.K.I."/>
            <person name="Janitza P."/>
            <person name="Kern R."/>
            <person name="Heyl A."/>
            <person name="Rumpler F."/>
            <person name="Villalobos L.I.A.C."/>
            <person name="Clay J.M."/>
            <person name="Skokan R."/>
            <person name="Toyoda A."/>
            <person name="Suzuki Y."/>
            <person name="Kagoshima H."/>
            <person name="Schijlen E."/>
            <person name="Tajeshwar N."/>
            <person name="Catarino B."/>
            <person name="Hetherington A.J."/>
            <person name="Saltykova A."/>
            <person name="Bonnot C."/>
            <person name="Breuninger H."/>
            <person name="Symeonidi A."/>
            <person name="Radhakrishnan G.V."/>
            <person name="Van Nieuwerburgh F."/>
            <person name="Deforce D."/>
            <person name="Chang C."/>
            <person name="Karol K.G."/>
            <person name="Hedrich R."/>
            <person name="Ulvskov P."/>
            <person name="Glockner G."/>
            <person name="Delwiche C.F."/>
            <person name="Petrasek J."/>
            <person name="Van de Peer Y."/>
            <person name="Friml J."/>
            <person name="Beilby M."/>
            <person name="Dolan L."/>
            <person name="Kohara Y."/>
            <person name="Sugano S."/>
            <person name="Fujiyama A."/>
            <person name="Delaux P.-M."/>
            <person name="Quint M."/>
            <person name="TheiBen G."/>
            <person name="Hagemann M."/>
            <person name="Harholt J."/>
            <person name="Dunand C."/>
            <person name="Zachgo S."/>
            <person name="Langdale J."/>
            <person name="Maumus F."/>
            <person name="Straeten D.V.D."/>
            <person name="Gould S.B."/>
            <person name="Rensing S.A."/>
        </authorList>
    </citation>
    <scope>NUCLEOTIDE SEQUENCE [LARGE SCALE GENOMIC DNA]</scope>
    <source>
        <strain evidence="4 5">S276</strain>
    </source>
</reference>
<feature type="region of interest" description="Disordered" evidence="2">
    <location>
        <begin position="203"/>
        <end position="244"/>
    </location>
</feature>
<organism evidence="4 5">
    <name type="scientific">Chara braunii</name>
    <name type="common">Braun's stonewort</name>
    <dbReference type="NCBI Taxonomy" id="69332"/>
    <lineage>
        <taxon>Eukaryota</taxon>
        <taxon>Viridiplantae</taxon>
        <taxon>Streptophyta</taxon>
        <taxon>Charophyceae</taxon>
        <taxon>Charales</taxon>
        <taxon>Characeae</taxon>
        <taxon>Chara</taxon>
    </lineage>
</organism>
<feature type="compositionally biased region" description="Basic and acidic residues" evidence="2">
    <location>
        <begin position="155"/>
        <end position="169"/>
    </location>
</feature>
<feature type="compositionally biased region" description="Polar residues" evidence="2">
    <location>
        <begin position="35"/>
        <end position="55"/>
    </location>
</feature>
<keyword evidence="1" id="KW-0479">Metal-binding</keyword>
<comment type="caution">
    <text evidence="4">The sequence shown here is derived from an EMBL/GenBank/DDBJ whole genome shotgun (WGS) entry which is preliminary data.</text>
</comment>
<dbReference type="PROSITE" id="PS50158">
    <property type="entry name" value="ZF_CCHC"/>
    <property type="match status" value="1"/>
</dbReference>
<sequence length="277" mass="32013">MLTPNRGDGAGSSSGNRGCFNCGQTGHFARDCPAGNNSGTPQPQQQPGLFANNTRYWQNRRELEDDVKTMKEWMRMKLRKEQEKMDKRQEEEEKARRDEEQRRLRQEQERRQAELRRLNEETELRIISTVAREMHHFRAEIRSDIHTALTARSKTSKEKGKGKVKSSDDHAADELLKYLQGEIAECSRDGEERERWFFTRKNRGQRTARRLGSPEENDDGGEVTPRPEKQCASTKGQGTDKKVPATCSKEGVIEYVLNVRKKLSEMMAQEIKKLCVK</sequence>
<feature type="region of interest" description="Disordered" evidence="2">
    <location>
        <begin position="1"/>
        <end position="55"/>
    </location>
</feature>
<dbReference type="AlphaFoldDB" id="A0A388L4V4"/>
<name>A0A388L4V4_CHABU</name>
<gene>
    <name evidence="4" type="ORF">CBR_g23607</name>
</gene>
<accession>A0A388L4V4</accession>
<keyword evidence="1" id="KW-0862">Zinc</keyword>
<dbReference type="GO" id="GO:0008270">
    <property type="term" value="F:zinc ion binding"/>
    <property type="evidence" value="ECO:0007669"/>
    <property type="project" value="UniProtKB-KW"/>
</dbReference>
<evidence type="ECO:0000259" key="3">
    <source>
        <dbReference type="PROSITE" id="PS50158"/>
    </source>
</evidence>
<dbReference type="InterPro" id="IPR001878">
    <property type="entry name" value="Znf_CCHC"/>
</dbReference>